<dbReference type="PANTHER" id="PTHR46088:SF1">
    <property type="entry name" value="TUBULIN--TYROSINE LIGASE-LIKE PROTEIN 12"/>
    <property type="match status" value="1"/>
</dbReference>
<dbReference type="InterPro" id="IPR004344">
    <property type="entry name" value="TTL/TTLL_fam"/>
</dbReference>
<dbReference type="InterPro" id="IPR027749">
    <property type="entry name" value="TTLL12"/>
</dbReference>
<dbReference type="PANTHER" id="PTHR46088">
    <property type="entry name" value="TUBULIN--TYROSINE LIGASE-LIKE PROTEIN 12"/>
    <property type="match status" value="1"/>
</dbReference>
<keyword evidence="2" id="KW-1185">Reference proteome</keyword>
<evidence type="ECO:0000313" key="2">
    <source>
        <dbReference type="Proteomes" id="UP001457282"/>
    </source>
</evidence>
<dbReference type="Pfam" id="PF03133">
    <property type="entry name" value="TTL"/>
    <property type="match status" value="1"/>
</dbReference>
<dbReference type="AlphaFoldDB" id="A0AAW1YHJ1"/>
<dbReference type="Gene3D" id="3.30.470.20">
    <property type="entry name" value="ATP-grasp fold, B domain"/>
    <property type="match status" value="1"/>
</dbReference>
<dbReference type="Proteomes" id="UP001457282">
    <property type="component" value="Unassembled WGS sequence"/>
</dbReference>
<comment type="caution">
    <text evidence="1">The sequence shown here is derived from an EMBL/GenBank/DDBJ whole genome shotgun (WGS) entry which is preliminary data.</text>
</comment>
<name>A0AAW1YHJ1_RUBAR</name>
<organism evidence="1 2">
    <name type="scientific">Rubus argutus</name>
    <name type="common">Southern blackberry</name>
    <dbReference type="NCBI Taxonomy" id="59490"/>
    <lineage>
        <taxon>Eukaryota</taxon>
        <taxon>Viridiplantae</taxon>
        <taxon>Streptophyta</taxon>
        <taxon>Embryophyta</taxon>
        <taxon>Tracheophyta</taxon>
        <taxon>Spermatophyta</taxon>
        <taxon>Magnoliopsida</taxon>
        <taxon>eudicotyledons</taxon>
        <taxon>Gunneridae</taxon>
        <taxon>Pentapetalae</taxon>
        <taxon>rosids</taxon>
        <taxon>fabids</taxon>
        <taxon>Rosales</taxon>
        <taxon>Rosaceae</taxon>
        <taxon>Rosoideae</taxon>
        <taxon>Rosoideae incertae sedis</taxon>
        <taxon>Rubus</taxon>
    </lineage>
</organism>
<evidence type="ECO:0000313" key="1">
    <source>
        <dbReference type="EMBL" id="KAK9948100.1"/>
    </source>
</evidence>
<dbReference type="EMBL" id="JBEDUW010000001">
    <property type="protein sequence ID" value="KAK9948100.1"/>
    <property type="molecule type" value="Genomic_DNA"/>
</dbReference>
<proteinExistence type="predicted"/>
<gene>
    <name evidence="1" type="ORF">M0R45_003688</name>
</gene>
<protein>
    <submittedName>
        <fullName evidence="1">Uncharacterized protein</fullName>
    </submittedName>
</protein>
<reference evidence="1 2" key="1">
    <citation type="journal article" date="2023" name="G3 (Bethesda)">
        <title>A chromosome-length genome assembly and annotation of blackberry (Rubus argutus, cv. 'Hillquist').</title>
        <authorList>
            <person name="Bruna T."/>
            <person name="Aryal R."/>
            <person name="Dudchenko O."/>
            <person name="Sargent D.J."/>
            <person name="Mead D."/>
            <person name="Buti M."/>
            <person name="Cavallini A."/>
            <person name="Hytonen T."/>
            <person name="Andres J."/>
            <person name="Pham M."/>
            <person name="Weisz D."/>
            <person name="Mascagni F."/>
            <person name="Usai G."/>
            <person name="Natali L."/>
            <person name="Bassil N."/>
            <person name="Fernandez G.E."/>
            <person name="Lomsadze A."/>
            <person name="Armour M."/>
            <person name="Olukolu B."/>
            <person name="Poorten T."/>
            <person name="Britton C."/>
            <person name="Davik J."/>
            <person name="Ashrafi H."/>
            <person name="Aiden E.L."/>
            <person name="Borodovsky M."/>
            <person name="Worthington M."/>
        </authorList>
    </citation>
    <scope>NUCLEOTIDE SEQUENCE [LARGE SCALE GENOMIC DNA]</scope>
    <source>
        <strain evidence="1">PI 553951</strain>
    </source>
</reference>
<accession>A0AAW1YHJ1</accession>
<dbReference type="GO" id="GO:0005737">
    <property type="term" value="C:cytoplasm"/>
    <property type="evidence" value="ECO:0007669"/>
    <property type="project" value="TreeGrafter"/>
</dbReference>
<sequence length="126" mass="14601">MNYRGTLNHMNTSEFVREFEQEHKVKWMDIHSRVKKMIRSVFEAAAKVHPEMHSPTSRAMYGVDVMLDTNFQPKLLEVTYCPDCTRACKYDMGAIVAGGEVVRAREFYNYVFGCLFLNETTHVSPL</sequence>